<evidence type="ECO:0000256" key="2">
    <source>
        <dbReference type="ARBA" id="ARBA00023163"/>
    </source>
</evidence>
<dbReference type="GO" id="GO:0043565">
    <property type="term" value="F:sequence-specific DNA binding"/>
    <property type="evidence" value="ECO:0007669"/>
    <property type="project" value="InterPro"/>
</dbReference>
<evidence type="ECO:0000313" key="5">
    <source>
        <dbReference type="Proteomes" id="UP000199413"/>
    </source>
</evidence>
<keyword evidence="4" id="KW-0238">DNA-binding</keyword>
<dbReference type="GO" id="GO:0003700">
    <property type="term" value="F:DNA-binding transcription factor activity"/>
    <property type="evidence" value="ECO:0007669"/>
    <property type="project" value="InterPro"/>
</dbReference>
<keyword evidence="1" id="KW-0805">Transcription regulation</keyword>
<evidence type="ECO:0000259" key="3">
    <source>
        <dbReference type="PROSITE" id="PS01124"/>
    </source>
</evidence>
<dbReference type="Pfam" id="PF12833">
    <property type="entry name" value="HTH_18"/>
    <property type="match status" value="1"/>
</dbReference>
<name>A0A1C6S1D7_9ACTN</name>
<feature type="domain" description="HTH araC/xylS-type" evidence="3">
    <location>
        <begin position="212"/>
        <end position="310"/>
    </location>
</feature>
<dbReference type="InterPro" id="IPR029062">
    <property type="entry name" value="Class_I_gatase-like"/>
</dbReference>
<dbReference type="Proteomes" id="UP000199413">
    <property type="component" value="Unassembled WGS sequence"/>
</dbReference>
<protein>
    <submittedName>
        <fullName evidence="4">Transcriptional regulator GlxA family, contains an amidase domain and an AraC-type DNA-binding HTH domain</fullName>
    </submittedName>
</protein>
<dbReference type="InterPro" id="IPR002818">
    <property type="entry name" value="DJ-1/PfpI"/>
</dbReference>
<dbReference type="Gene3D" id="1.10.10.60">
    <property type="entry name" value="Homeodomain-like"/>
    <property type="match status" value="1"/>
</dbReference>
<dbReference type="AlphaFoldDB" id="A0A1C6S1D7"/>
<sequence length="321" mass="34699">MAVIDDMPLYELAIACEVFGGEWPDLADPWYDLRLCALRPGVTRTESGFVLDTRHALADLAGADTVIIPAVPYGCLKSDRPLPTELIEAVREASAAGARMVSLCSGAFVLAASGLLDGRRATTHWLHAATLARRHPQVQVDASVLYVDDGDVLTSAGRSGGLDLCLHLVRRDLGAYVANQVARRMVVPAHRPGGQSQYIDLSVPDTDDGGLGPVLQWAAENLDRPLTVADLARQANMSSRTFVRHFHAATGTTPLQWLLNQRLAHAQSLLESTNLSIEQISERSGLGTAANLRRHFSINVGVTPTDYRRAYRFGPSNAAMT</sequence>
<reference evidence="5" key="1">
    <citation type="submission" date="2016-06" db="EMBL/GenBank/DDBJ databases">
        <authorList>
            <person name="Varghese N."/>
            <person name="Submissions Spin"/>
        </authorList>
    </citation>
    <scope>NUCLEOTIDE SEQUENCE [LARGE SCALE GENOMIC DNA]</scope>
    <source>
        <strain evidence="5">DSM 45431</strain>
    </source>
</reference>
<keyword evidence="5" id="KW-1185">Reference proteome</keyword>
<evidence type="ECO:0000256" key="1">
    <source>
        <dbReference type="ARBA" id="ARBA00023015"/>
    </source>
</evidence>
<dbReference type="CDD" id="cd03137">
    <property type="entry name" value="GATase1_AraC_1"/>
    <property type="match status" value="1"/>
</dbReference>
<evidence type="ECO:0000313" key="4">
    <source>
        <dbReference type="EMBL" id="SCL23294.1"/>
    </source>
</evidence>
<dbReference type="SUPFAM" id="SSF52317">
    <property type="entry name" value="Class I glutamine amidotransferase-like"/>
    <property type="match status" value="1"/>
</dbReference>
<dbReference type="InterPro" id="IPR052158">
    <property type="entry name" value="INH-QAR"/>
</dbReference>
<accession>A0A1C6S1D7</accession>
<dbReference type="Gene3D" id="3.40.50.880">
    <property type="match status" value="1"/>
</dbReference>
<dbReference type="InterPro" id="IPR009057">
    <property type="entry name" value="Homeodomain-like_sf"/>
</dbReference>
<proteinExistence type="predicted"/>
<dbReference type="SMART" id="SM00342">
    <property type="entry name" value="HTH_ARAC"/>
    <property type="match status" value="1"/>
</dbReference>
<dbReference type="Pfam" id="PF01965">
    <property type="entry name" value="DJ-1_PfpI"/>
    <property type="match status" value="1"/>
</dbReference>
<dbReference type="EMBL" id="FMHV01000002">
    <property type="protein sequence ID" value="SCL23294.1"/>
    <property type="molecule type" value="Genomic_DNA"/>
</dbReference>
<dbReference type="STRING" id="568872.GA0070624_2710"/>
<dbReference type="SUPFAM" id="SSF46689">
    <property type="entry name" value="Homeodomain-like"/>
    <property type="match status" value="2"/>
</dbReference>
<organism evidence="4 5">
    <name type="scientific">Micromonospora rhizosphaerae</name>
    <dbReference type="NCBI Taxonomy" id="568872"/>
    <lineage>
        <taxon>Bacteria</taxon>
        <taxon>Bacillati</taxon>
        <taxon>Actinomycetota</taxon>
        <taxon>Actinomycetes</taxon>
        <taxon>Micromonosporales</taxon>
        <taxon>Micromonosporaceae</taxon>
        <taxon>Micromonospora</taxon>
    </lineage>
</organism>
<dbReference type="PANTHER" id="PTHR43130">
    <property type="entry name" value="ARAC-FAMILY TRANSCRIPTIONAL REGULATOR"/>
    <property type="match status" value="1"/>
</dbReference>
<dbReference type="PANTHER" id="PTHR43130:SF3">
    <property type="entry name" value="HTH-TYPE TRANSCRIPTIONAL REGULATOR RV1931C"/>
    <property type="match status" value="1"/>
</dbReference>
<dbReference type="PROSITE" id="PS01124">
    <property type="entry name" value="HTH_ARAC_FAMILY_2"/>
    <property type="match status" value="1"/>
</dbReference>
<keyword evidence="2" id="KW-0804">Transcription</keyword>
<dbReference type="InterPro" id="IPR018060">
    <property type="entry name" value="HTH_AraC"/>
</dbReference>
<gene>
    <name evidence="4" type="ORF">GA0070624_2710</name>
</gene>